<protein>
    <submittedName>
        <fullName evidence="6">ABC transporter ATP-binding protein</fullName>
    </submittedName>
</protein>
<organism evidence="6 7">
    <name type="scientific">Enterococcus casseliflavus</name>
    <name type="common">Enterococcus flavescens</name>
    <dbReference type="NCBI Taxonomy" id="37734"/>
    <lineage>
        <taxon>Bacteria</taxon>
        <taxon>Bacillati</taxon>
        <taxon>Bacillota</taxon>
        <taxon>Bacilli</taxon>
        <taxon>Lactobacillales</taxon>
        <taxon>Enterococcaceae</taxon>
        <taxon>Enterococcus</taxon>
    </lineage>
</organism>
<keyword evidence="1" id="KW-0813">Transport</keyword>
<dbReference type="InterPro" id="IPR017871">
    <property type="entry name" value="ABC_transporter-like_CS"/>
</dbReference>
<dbReference type="SUPFAM" id="SSF52540">
    <property type="entry name" value="P-loop containing nucleoside triphosphate hydrolases"/>
    <property type="match status" value="1"/>
</dbReference>
<keyword evidence="3 6" id="KW-0067">ATP-binding</keyword>
<dbReference type="SMART" id="SM00382">
    <property type="entry name" value="AAA"/>
    <property type="match status" value="1"/>
</dbReference>
<dbReference type="GO" id="GO:0005524">
    <property type="term" value="F:ATP binding"/>
    <property type="evidence" value="ECO:0007669"/>
    <property type="project" value="UniProtKB-KW"/>
</dbReference>
<evidence type="ECO:0000256" key="2">
    <source>
        <dbReference type="ARBA" id="ARBA00022741"/>
    </source>
</evidence>
<keyword evidence="2" id="KW-0547">Nucleotide-binding</keyword>
<accession>A0A415EVT8</accession>
<feature type="domain" description="ABC transporter" evidence="5">
    <location>
        <begin position="5"/>
        <end position="243"/>
    </location>
</feature>
<dbReference type="InterPro" id="IPR017911">
    <property type="entry name" value="MacB-like_ATP-bd"/>
</dbReference>
<gene>
    <name evidence="6" type="ORF">DW084_03950</name>
</gene>
<dbReference type="InterPro" id="IPR003439">
    <property type="entry name" value="ABC_transporter-like_ATP-bd"/>
</dbReference>
<dbReference type="InterPro" id="IPR015854">
    <property type="entry name" value="ABC_transpr_LolD-like"/>
</dbReference>
<evidence type="ECO:0000313" key="7">
    <source>
        <dbReference type="Proteomes" id="UP000286288"/>
    </source>
</evidence>
<dbReference type="GO" id="GO:0022857">
    <property type="term" value="F:transmembrane transporter activity"/>
    <property type="evidence" value="ECO:0007669"/>
    <property type="project" value="TreeGrafter"/>
</dbReference>
<name>A0A415EVT8_ENTCA</name>
<dbReference type="InterPro" id="IPR003593">
    <property type="entry name" value="AAA+_ATPase"/>
</dbReference>
<dbReference type="EMBL" id="QRMZ01000004">
    <property type="protein sequence ID" value="RHK07419.1"/>
    <property type="molecule type" value="Genomic_DNA"/>
</dbReference>
<dbReference type="PANTHER" id="PTHR24220">
    <property type="entry name" value="IMPORT ATP-BINDING PROTEIN"/>
    <property type="match status" value="1"/>
</dbReference>
<evidence type="ECO:0000256" key="1">
    <source>
        <dbReference type="ARBA" id="ARBA00022448"/>
    </source>
</evidence>
<dbReference type="CDD" id="cd03255">
    <property type="entry name" value="ABC_MJ0796_LolCDE_FtsE"/>
    <property type="match status" value="1"/>
</dbReference>
<dbReference type="InterPro" id="IPR027417">
    <property type="entry name" value="P-loop_NTPase"/>
</dbReference>
<dbReference type="FunFam" id="3.40.50.300:FF:000032">
    <property type="entry name" value="Export ABC transporter ATP-binding protein"/>
    <property type="match status" value="1"/>
</dbReference>
<evidence type="ECO:0000313" key="6">
    <source>
        <dbReference type="EMBL" id="RHK07419.1"/>
    </source>
</evidence>
<comment type="caution">
    <text evidence="6">The sequence shown here is derived from an EMBL/GenBank/DDBJ whole genome shotgun (WGS) entry which is preliminary data.</text>
</comment>
<sequence>MMALLELKNVSKTYTGEVSVEVLQQIDLKVPEGEFISIMGPSGSGKTTMLNLVATLDKPTSGSVIIKGEQPLELSKQKLAEFRRRQLGFVFQNYNLLSPLSVLENVILPLTLDRVPVPEMKERSEQLLRELGIYEKKDKRIYQLSGGEQQRVAIARALIHQPELLLADEPTGNLDSKAARDVMEILSQMNKQRKVTTMMVTHDPYSASFSDRVVFIKDGKLYNEVYRGADQQQFYQKILEVLAHLGGRRHEFQTVDHS</sequence>
<dbReference type="PANTHER" id="PTHR24220:SF494">
    <property type="entry name" value="ABC TRANSPORTER ATP-BINDING PROTEIN YXDL"/>
    <property type="match status" value="1"/>
</dbReference>
<dbReference type="GO" id="GO:0006865">
    <property type="term" value="P:amino acid transport"/>
    <property type="evidence" value="ECO:0007669"/>
    <property type="project" value="UniProtKB-KW"/>
</dbReference>
<reference evidence="6 7" key="1">
    <citation type="submission" date="2018-08" db="EMBL/GenBank/DDBJ databases">
        <title>A genome reference for cultivated species of the human gut microbiota.</title>
        <authorList>
            <person name="Zou Y."/>
            <person name="Xue W."/>
            <person name="Luo G."/>
        </authorList>
    </citation>
    <scope>NUCLEOTIDE SEQUENCE [LARGE SCALE GENOMIC DNA]</scope>
    <source>
        <strain evidence="6 7">AF48-16</strain>
    </source>
</reference>
<dbReference type="AlphaFoldDB" id="A0A415EVT8"/>
<evidence type="ECO:0000256" key="4">
    <source>
        <dbReference type="ARBA" id="ARBA00022970"/>
    </source>
</evidence>
<evidence type="ECO:0000256" key="3">
    <source>
        <dbReference type="ARBA" id="ARBA00022840"/>
    </source>
</evidence>
<dbReference type="PROSITE" id="PS00211">
    <property type="entry name" value="ABC_TRANSPORTER_1"/>
    <property type="match status" value="1"/>
</dbReference>
<dbReference type="GO" id="GO:0098796">
    <property type="term" value="C:membrane protein complex"/>
    <property type="evidence" value="ECO:0007669"/>
    <property type="project" value="UniProtKB-ARBA"/>
</dbReference>
<dbReference type="Proteomes" id="UP000286288">
    <property type="component" value="Unassembled WGS sequence"/>
</dbReference>
<dbReference type="PROSITE" id="PS50893">
    <property type="entry name" value="ABC_TRANSPORTER_2"/>
    <property type="match status" value="1"/>
</dbReference>
<evidence type="ECO:0000259" key="5">
    <source>
        <dbReference type="PROSITE" id="PS50893"/>
    </source>
</evidence>
<dbReference type="Pfam" id="PF00005">
    <property type="entry name" value="ABC_tran"/>
    <property type="match status" value="1"/>
</dbReference>
<dbReference type="Gene3D" id="3.40.50.300">
    <property type="entry name" value="P-loop containing nucleotide triphosphate hydrolases"/>
    <property type="match status" value="1"/>
</dbReference>
<proteinExistence type="predicted"/>
<keyword evidence="4" id="KW-0029">Amino-acid transport</keyword>
<dbReference type="GO" id="GO:0005886">
    <property type="term" value="C:plasma membrane"/>
    <property type="evidence" value="ECO:0007669"/>
    <property type="project" value="TreeGrafter"/>
</dbReference>
<dbReference type="GO" id="GO:0016887">
    <property type="term" value="F:ATP hydrolysis activity"/>
    <property type="evidence" value="ECO:0007669"/>
    <property type="project" value="InterPro"/>
</dbReference>